<keyword evidence="5 8" id="KW-0547">Nucleotide-binding</keyword>
<dbReference type="GO" id="GO:0005737">
    <property type="term" value="C:cytoplasm"/>
    <property type="evidence" value="ECO:0007669"/>
    <property type="project" value="TreeGrafter"/>
</dbReference>
<keyword evidence="4" id="KW-0808">Transferase</keyword>
<dbReference type="PROSITE" id="PS00108">
    <property type="entry name" value="PROTEIN_KINASE_ST"/>
    <property type="match status" value="1"/>
</dbReference>
<evidence type="ECO:0000256" key="9">
    <source>
        <dbReference type="RuleBase" id="RU000304"/>
    </source>
</evidence>
<comment type="caution">
    <text evidence="11">The sequence shown here is derived from an EMBL/GenBank/DDBJ whole genome shotgun (WGS) entry which is preliminary data.</text>
</comment>
<feature type="domain" description="Protein kinase" evidence="10">
    <location>
        <begin position="5"/>
        <end position="292"/>
    </location>
</feature>
<comment type="similarity">
    <text evidence="1">Belongs to the protein kinase superfamily. CMGC Ser/Thr protein kinase family. CDC2/CDKX subfamily.</text>
</comment>
<dbReference type="InterPro" id="IPR011009">
    <property type="entry name" value="Kinase-like_dom_sf"/>
</dbReference>
<organism evidence="11 12">
    <name type="scientific">Streblomastix strix</name>
    <dbReference type="NCBI Taxonomy" id="222440"/>
    <lineage>
        <taxon>Eukaryota</taxon>
        <taxon>Metamonada</taxon>
        <taxon>Preaxostyla</taxon>
        <taxon>Oxymonadida</taxon>
        <taxon>Streblomastigidae</taxon>
        <taxon>Streblomastix</taxon>
    </lineage>
</organism>
<dbReference type="EMBL" id="SNRW01000122">
    <property type="protein sequence ID" value="KAA6403246.1"/>
    <property type="molecule type" value="Genomic_DNA"/>
</dbReference>
<evidence type="ECO:0000256" key="6">
    <source>
        <dbReference type="ARBA" id="ARBA00022777"/>
    </source>
</evidence>
<proteinExistence type="inferred from homology"/>
<evidence type="ECO:0000256" key="3">
    <source>
        <dbReference type="ARBA" id="ARBA00022527"/>
    </source>
</evidence>
<dbReference type="PANTHER" id="PTHR24056:SF0">
    <property type="entry name" value="CYCLIN-DEPENDENT KINASE 7"/>
    <property type="match status" value="1"/>
</dbReference>
<dbReference type="Gene3D" id="3.30.200.20">
    <property type="entry name" value="Phosphorylase Kinase, domain 1"/>
    <property type="match status" value="1"/>
</dbReference>
<dbReference type="PANTHER" id="PTHR24056">
    <property type="entry name" value="CELL DIVISION PROTEIN KINASE"/>
    <property type="match status" value="1"/>
</dbReference>
<name>A0A5J4X8W6_9EUKA</name>
<evidence type="ECO:0000259" key="10">
    <source>
        <dbReference type="PROSITE" id="PS50011"/>
    </source>
</evidence>
<dbReference type="InterPro" id="IPR008271">
    <property type="entry name" value="Ser/Thr_kinase_AS"/>
</dbReference>
<dbReference type="InterPro" id="IPR050108">
    <property type="entry name" value="CDK"/>
</dbReference>
<protein>
    <recommendedName>
        <fullName evidence="2">[RNA-polymerase]-subunit kinase</fullName>
        <ecNumber evidence="2">2.7.11.23</ecNumber>
    </recommendedName>
</protein>
<evidence type="ECO:0000256" key="8">
    <source>
        <dbReference type="PROSITE-ProRule" id="PRU10141"/>
    </source>
</evidence>
<sequence length="342" mass="38669">MLDRYEVGRELGHGTYGIVYSGIDRANGMAVALKKLKRVPKGFDHGVNFTSIREIALLQELDCEYIIKILDFVTKGSSDIYIVQELMESDLSEIIYNRDIEINQSIIKAYMKMILTALAYCHNNFILHLDIKPANFLLAPDNSLKLTDFGFARFFGKSGEQFTPQLCTIAYRSPELLFGATRYTGAADIWSVGCIFGELMMRGPLFPGNPDHDTEQDHLSQIFYVRGSPDVNIWEGVTELPSYIEFAQSSPKPLQDIFPKAPQDALDLLDMLLQLDPNKRISASEALEHKYFSSLPQAAQLTDLPSYRMGKAQQKLNQLNSQPTRKLVAPIPQIEKINIFDY</sequence>
<keyword evidence="7 8" id="KW-0067">ATP-binding</keyword>
<dbReference type="FunFam" id="1.10.510.10:FF:000624">
    <property type="entry name" value="Mitogen-activated protein kinase"/>
    <property type="match status" value="1"/>
</dbReference>
<accession>A0A5J4X8W6</accession>
<dbReference type="InterPro" id="IPR000719">
    <property type="entry name" value="Prot_kinase_dom"/>
</dbReference>
<dbReference type="SUPFAM" id="SSF56112">
    <property type="entry name" value="Protein kinase-like (PK-like)"/>
    <property type="match status" value="1"/>
</dbReference>
<evidence type="ECO:0000256" key="1">
    <source>
        <dbReference type="ARBA" id="ARBA00006485"/>
    </source>
</evidence>
<dbReference type="OrthoDB" id="1732493at2759"/>
<reference evidence="11 12" key="1">
    <citation type="submission" date="2019-03" db="EMBL/GenBank/DDBJ databases">
        <title>Single cell metagenomics reveals metabolic interactions within the superorganism composed of flagellate Streblomastix strix and complex community of Bacteroidetes bacteria on its surface.</title>
        <authorList>
            <person name="Treitli S.C."/>
            <person name="Kolisko M."/>
            <person name="Husnik F."/>
            <person name="Keeling P."/>
            <person name="Hampl V."/>
        </authorList>
    </citation>
    <scope>NUCLEOTIDE SEQUENCE [LARGE SCALE GENOMIC DNA]</scope>
    <source>
        <strain evidence="11">ST1C</strain>
    </source>
</reference>
<dbReference type="PROSITE" id="PS50011">
    <property type="entry name" value="PROTEIN_KINASE_DOM"/>
    <property type="match status" value="1"/>
</dbReference>
<evidence type="ECO:0000256" key="2">
    <source>
        <dbReference type="ARBA" id="ARBA00012409"/>
    </source>
</evidence>
<dbReference type="GO" id="GO:0045944">
    <property type="term" value="P:positive regulation of transcription by RNA polymerase II"/>
    <property type="evidence" value="ECO:0007669"/>
    <property type="project" value="TreeGrafter"/>
</dbReference>
<evidence type="ECO:0000313" key="11">
    <source>
        <dbReference type="EMBL" id="KAA6403246.1"/>
    </source>
</evidence>
<dbReference type="GO" id="GO:0005524">
    <property type="term" value="F:ATP binding"/>
    <property type="evidence" value="ECO:0007669"/>
    <property type="project" value="UniProtKB-UniRule"/>
</dbReference>
<gene>
    <name evidence="11" type="ORF">EZS28_001228</name>
</gene>
<dbReference type="EC" id="2.7.11.23" evidence="2"/>
<keyword evidence="6 11" id="KW-0418">Kinase</keyword>
<evidence type="ECO:0000256" key="5">
    <source>
        <dbReference type="ARBA" id="ARBA00022741"/>
    </source>
</evidence>
<dbReference type="SMART" id="SM00220">
    <property type="entry name" value="S_TKc"/>
    <property type="match status" value="1"/>
</dbReference>
<dbReference type="InterPro" id="IPR017441">
    <property type="entry name" value="Protein_kinase_ATP_BS"/>
</dbReference>
<dbReference type="GO" id="GO:0004693">
    <property type="term" value="F:cyclin-dependent protein serine/threonine kinase activity"/>
    <property type="evidence" value="ECO:0007669"/>
    <property type="project" value="TreeGrafter"/>
</dbReference>
<dbReference type="Proteomes" id="UP000324800">
    <property type="component" value="Unassembled WGS sequence"/>
</dbReference>
<evidence type="ECO:0000313" key="12">
    <source>
        <dbReference type="Proteomes" id="UP000324800"/>
    </source>
</evidence>
<dbReference type="Pfam" id="PF00069">
    <property type="entry name" value="Pkinase"/>
    <property type="match status" value="1"/>
</dbReference>
<dbReference type="PROSITE" id="PS00107">
    <property type="entry name" value="PROTEIN_KINASE_ATP"/>
    <property type="match status" value="1"/>
</dbReference>
<dbReference type="GO" id="GO:0070985">
    <property type="term" value="C:transcription factor TFIIK complex"/>
    <property type="evidence" value="ECO:0007669"/>
    <property type="project" value="TreeGrafter"/>
</dbReference>
<evidence type="ECO:0000256" key="7">
    <source>
        <dbReference type="ARBA" id="ARBA00022840"/>
    </source>
</evidence>
<dbReference type="GO" id="GO:0008353">
    <property type="term" value="F:RNA polymerase II CTD heptapeptide repeat kinase activity"/>
    <property type="evidence" value="ECO:0007669"/>
    <property type="project" value="UniProtKB-EC"/>
</dbReference>
<evidence type="ECO:0000256" key="4">
    <source>
        <dbReference type="ARBA" id="ARBA00022679"/>
    </source>
</evidence>
<feature type="binding site" evidence="8">
    <location>
        <position position="34"/>
    </location>
    <ligand>
        <name>ATP</name>
        <dbReference type="ChEBI" id="CHEBI:30616"/>
    </ligand>
</feature>
<dbReference type="Gene3D" id="1.10.510.10">
    <property type="entry name" value="Transferase(Phosphotransferase) domain 1"/>
    <property type="match status" value="1"/>
</dbReference>
<dbReference type="AlphaFoldDB" id="A0A5J4X8W6"/>
<keyword evidence="3 9" id="KW-0723">Serine/threonine-protein kinase</keyword>